<dbReference type="InterPro" id="IPR000866">
    <property type="entry name" value="AhpC/TSA"/>
</dbReference>
<comment type="subcellular location">
    <subcellularLocation>
        <location evidence="1">Cell envelope</location>
    </subcellularLocation>
</comment>
<name>A0A518IF95_9PLAN</name>
<evidence type="ECO:0000256" key="2">
    <source>
        <dbReference type="ARBA" id="ARBA00022748"/>
    </source>
</evidence>
<dbReference type="EMBL" id="CP037452">
    <property type="protein sequence ID" value="QDV51771.1"/>
    <property type="molecule type" value="Genomic_DNA"/>
</dbReference>
<dbReference type="Gene3D" id="3.40.30.10">
    <property type="entry name" value="Glutaredoxin"/>
    <property type="match status" value="1"/>
</dbReference>
<dbReference type="InterPro" id="IPR017937">
    <property type="entry name" value="Thioredoxin_CS"/>
</dbReference>
<dbReference type="PANTHER" id="PTHR42852">
    <property type="entry name" value="THIOL:DISULFIDE INTERCHANGE PROTEIN DSBE"/>
    <property type="match status" value="1"/>
</dbReference>
<keyword evidence="2" id="KW-0201">Cytochrome c-type biogenesis</keyword>
<dbReference type="PROSITE" id="PS51352">
    <property type="entry name" value="THIOREDOXIN_2"/>
    <property type="match status" value="1"/>
</dbReference>
<keyword evidence="4" id="KW-0676">Redox-active center</keyword>
<dbReference type="InterPro" id="IPR036249">
    <property type="entry name" value="Thioredoxin-like_sf"/>
</dbReference>
<dbReference type="RefSeq" id="WP_145311166.1">
    <property type="nucleotide sequence ID" value="NZ_CP037452.1"/>
</dbReference>
<dbReference type="CDD" id="cd02966">
    <property type="entry name" value="TlpA_like_family"/>
    <property type="match status" value="1"/>
</dbReference>
<dbReference type="PROSITE" id="PS00194">
    <property type="entry name" value="THIOREDOXIN_1"/>
    <property type="match status" value="1"/>
</dbReference>
<dbReference type="Proteomes" id="UP000318313">
    <property type="component" value="Chromosome"/>
</dbReference>
<dbReference type="GO" id="GO:0030313">
    <property type="term" value="C:cell envelope"/>
    <property type="evidence" value="ECO:0007669"/>
    <property type="project" value="UniProtKB-SubCell"/>
</dbReference>
<dbReference type="SUPFAM" id="SSF52833">
    <property type="entry name" value="Thioredoxin-like"/>
    <property type="match status" value="1"/>
</dbReference>
<dbReference type="PANTHER" id="PTHR42852:SF6">
    <property type="entry name" value="THIOL:DISULFIDE INTERCHANGE PROTEIN DSBE"/>
    <property type="match status" value="1"/>
</dbReference>
<accession>A0A518IF95</accession>
<evidence type="ECO:0000256" key="3">
    <source>
        <dbReference type="ARBA" id="ARBA00023157"/>
    </source>
</evidence>
<evidence type="ECO:0000259" key="5">
    <source>
        <dbReference type="PROSITE" id="PS51352"/>
    </source>
</evidence>
<reference evidence="6 7" key="1">
    <citation type="submission" date="2019-03" db="EMBL/GenBank/DDBJ databases">
        <title>Deep-cultivation of Planctomycetes and their phenomic and genomic characterization uncovers novel biology.</title>
        <authorList>
            <person name="Wiegand S."/>
            <person name="Jogler M."/>
            <person name="Boedeker C."/>
            <person name="Pinto D."/>
            <person name="Vollmers J."/>
            <person name="Rivas-Marin E."/>
            <person name="Kohn T."/>
            <person name="Peeters S.H."/>
            <person name="Heuer A."/>
            <person name="Rast P."/>
            <person name="Oberbeckmann S."/>
            <person name="Bunk B."/>
            <person name="Jeske O."/>
            <person name="Meyerdierks A."/>
            <person name="Storesund J.E."/>
            <person name="Kallscheuer N."/>
            <person name="Luecker S."/>
            <person name="Lage O.M."/>
            <person name="Pohl T."/>
            <person name="Merkel B.J."/>
            <person name="Hornburger P."/>
            <person name="Mueller R.-W."/>
            <person name="Bruemmer F."/>
            <person name="Labrenz M."/>
            <person name="Spormann A.M."/>
            <person name="Op den Camp H."/>
            <person name="Overmann J."/>
            <person name="Amann R."/>
            <person name="Jetten M.S.M."/>
            <person name="Mascher T."/>
            <person name="Medema M.H."/>
            <person name="Devos D.P."/>
            <person name="Kaster A.-K."/>
            <person name="Ovreas L."/>
            <person name="Rohde M."/>
            <person name="Galperin M.Y."/>
            <person name="Jogler C."/>
        </authorList>
    </citation>
    <scope>NUCLEOTIDE SEQUENCE [LARGE SCALE GENOMIC DNA]</scope>
    <source>
        <strain evidence="6 7">Enr17</strain>
    </source>
</reference>
<sequence>MGRCFVLVTVCAVSSATSLVPADDAKPRPLSKSEAEIISLNEELYAAYDKLHMRAEKITDVAEQEKFYAENDPSANFVDRLIEFERTHHGTHAGLMAARRLVLLGAGGGDPDNPRDVGRRHALKALRDYANAAELPEIIRYLAFGNVEPESEPLLRYLMNDPEVSDENRLFAKYMFARWALTVRDIHENWERWSQELTAGREPRFFKEKENLIKKQAKALPAEKLTELEQEALEILLSFKTSNSDLRQPGIKGIDEHWHMIHFDPDKTKTMPLVKELAAGLLFKEQHLREGKPAPDLKLQLVTGEDWSLADQRGKTVIIQFSFKGCGPCEAMYPDLRELAEEYNGKLVILSIMADEKRADTTDAVKSGKLTWNVHWDGDKGPVATQWAVPSFPTVYVIGPDGRIVANGLRGNQLKAKIAELTR</sequence>
<gene>
    <name evidence="6" type="primary">resA_6</name>
    <name evidence="6" type="ORF">Enr17x_38290</name>
</gene>
<evidence type="ECO:0000313" key="6">
    <source>
        <dbReference type="EMBL" id="QDV51771.1"/>
    </source>
</evidence>
<evidence type="ECO:0000256" key="4">
    <source>
        <dbReference type="ARBA" id="ARBA00023284"/>
    </source>
</evidence>
<dbReference type="GO" id="GO:0016209">
    <property type="term" value="F:antioxidant activity"/>
    <property type="evidence" value="ECO:0007669"/>
    <property type="project" value="InterPro"/>
</dbReference>
<dbReference type="InterPro" id="IPR050553">
    <property type="entry name" value="Thioredoxin_ResA/DsbE_sf"/>
</dbReference>
<evidence type="ECO:0000256" key="1">
    <source>
        <dbReference type="ARBA" id="ARBA00004196"/>
    </source>
</evidence>
<keyword evidence="7" id="KW-1185">Reference proteome</keyword>
<proteinExistence type="predicted"/>
<dbReference type="GO" id="GO:0016491">
    <property type="term" value="F:oxidoreductase activity"/>
    <property type="evidence" value="ECO:0007669"/>
    <property type="project" value="InterPro"/>
</dbReference>
<dbReference type="KEGG" id="gfm:Enr17x_38290"/>
<evidence type="ECO:0000313" key="7">
    <source>
        <dbReference type="Proteomes" id="UP000318313"/>
    </source>
</evidence>
<dbReference type="OrthoDB" id="272786at2"/>
<protein>
    <submittedName>
        <fullName evidence="6">Thiol-disulfide oxidoreductase ResA</fullName>
    </submittedName>
</protein>
<dbReference type="AlphaFoldDB" id="A0A518IF95"/>
<dbReference type="GO" id="GO:0017004">
    <property type="term" value="P:cytochrome complex assembly"/>
    <property type="evidence" value="ECO:0007669"/>
    <property type="project" value="UniProtKB-KW"/>
</dbReference>
<keyword evidence="3" id="KW-1015">Disulfide bond</keyword>
<feature type="domain" description="Thioredoxin" evidence="5">
    <location>
        <begin position="288"/>
        <end position="423"/>
    </location>
</feature>
<organism evidence="6 7">
    <name type="scientific">Gimesia fumaroli</name>
    <dbReference type="NCBI Taxonomy" id="2527976"/>
    <lineage>
        <taxon>Bacteria</taxon>
        <taxon>Pseudomonadati</taxon>
        <taxon>Planctomycetota</taxon>
        <taxon>Planctomycetia</taxon>
        <taxon>Planctomycetales</taxon>
        <taxon>Planctomycetaceae</taxon>
        <taxon>Gimesia</taxon>
    </lineage>
</organism>
<dbReference type="Pfam" id="PF00578">
    <property type="entry name" value="AhpC-TSA"/>
    <property type="match status" value="1"/>
</dbReference>
<dbReference type="InterPro" id="IPR013766">
    <property type="entry name" value="Thioredoxin_domain"/>
</dbReference>